<evidence type="ECO:0000313" key="3">
    <source>
        <dbReference type="Proteomes" id="UP000218934"/>
    </source>
</evidence>
<dbReference type="SUPFAM" id="SSF47598">
    <property type="entry name" value="Ribbon-helix-helix"/>
    <property type="match status" value="1"/>
</dbReference>
<dbReference type="EMBL" id="NWUF01000011">
    <property type="protein sequence ID" value="PCE41960.1"/>
    <property type="molecule type" value="Genomic_DNA"/>
</dbReference>
<evidence type="ECO:0000256" key="1">
    <source>
        <dbReference type="SAM" id="MobiDB-lite"/>
    </source>
</evidence>
<dbReference type="Proteomes" id="UP000218934">
    <property type="component" value="Unassembled WGS sequence"/>
</dbReference>
<dbReference type="OrthoDB" id="7507351at2"/>
<dbReference type="KEGG" id="rdi:CMV14_14870"/>
<protein>
    <submittedName>
        <fullName evidence="2">Uncharacterized protein</fullName>
    </submittedName>
</protein>
<dbReference type="AlphaFoldDB" id="A0A2A4FW57"/>
<organism evidence="2 3">
    <name type="scientific">Rhizorhabdus dicambivorans</name>
    <dbReference type="NCBI Taxonomy" id="1850238"/>
    <lineage>
        <taxon>Bacteria</taxon>
        <taxon>Pseudomonadati</taxon>
        <taxon>Pseudomonadota</taxon>
        <taxon>Alphaproteobacteria</taxon>
        <taxon>Sphingomonadales</taxon>
        <taxon>Sphingomonadaceae</taxon>
        <taxon>Rhizorhabdus</taxon>
    </lineage>
</organism>
<sequence>MSEPKPVASLTSSLLARKGDARPAIRRAYVPMASLGAARDALHEDLGWGEGQRTAPRAPEPALPVREQQERLSRSFTVTPEKAEHPPAPSRAAFTLRLDADRHLRLRLASAAAHRSAQQLVTEALDRFLRDQPCLDALADQVRASRRPG</sequence>
<dbReference type="GO" id="GO:0006355">
    <property type="term" value="P:regulation of DNA-templated transcription"/>
    <property type="evidence" value="ECO:0007669"/>
    <property type="project" value="InterPro"/>
</dbReference>
<comment type="caution">
    <text evidence="2">The sequence shown here is derived from an EMBL/GenBank/DDBJ whole genome shotgun (WGS) entry which is preliminary data.</text>
</comment>
<gene>
    <name evidence="2" type="ORF">COO09_12625</name>
</gene>
<dbReference type="RefSeq" id="WP_066963135.1">
    <property type="nucleotide sequence ID" value="NZ_CP023449.1"/>
</dbReference>
<name>A0A2A4FW57_9SPHN</name>
<evidence type="ECO:0000313" key="2">
    <source>
        <dbReference type="EMBL" id="PCE41960.1"/>
    </source>
</evidence>
<dbReference type="InterPro" id="IPR010985">
    <property type="entry name" value="Ribbon_hlx_hlx"/>
</dbReference>
<accession>A0A2A4FW57</accession>
<reference evidence="2 3" key="1">
    <citation type="submission" date="2017-09" db="EMBL/GenBank/DDBJ databases">
        <title>The Catabolism of 3,6-Dichlorosalicylic acid is Initiated by the Cytochrome P450 Monooxygenase DsmABC in Rhizorhabdus dicambivorans Ndbn-20.</title>
        <authorList>
            <person name="Na L."/>
        </authorList>
    </citation>
    <scope>NUCLEOTIDE SEQUENCE [LARGE SCALE GENOMIC DNA]</scope>
    <source>
        <strain evidence="2 3">Ndbn-20m</strain>
    </source>
</reference>
<proteinExistence type="predicted"/>
<keyword evidence="3" id="KW-1185">Reference proteome</keyword>
<feature type="region of interest" description="Disordered" evidence="1">
    <location>
        <begin position="46"/>
        <end position="90"/>
    </location>
</feature>